<evidence type="ECO:0000313" key="10">
    <source>
        <dbReference type="Proteomes" id="UP000256304"/>
    </source>
</evidence>
<comment type="subcellular location">
    <subcellularLocation>
        <location evidence="1">Membrane</location>
        <topology evidence="1">Multi-pass membrane protein</topology>
    </subcellularLocation>
</comment>
<feature type="transmembrane region" description="Helical" evidence="8">
    <location>
        <begin position="44"/>
        <end position="66"/>
    </location>
</feature>
<accession>A0A3D9QWD0</accession>
<feature type="transmembrane region" description="Helical" evidence="8">
    <location>
        <begin position="217"/>
        <end position="240"/>
    </location>
</feature>
<keyword evidence="5 8" id="KW-0812">Transmembrane</keyword>
<dbReference type="AlphaFoldDB" id="A0A3D9QWD0"/>
<keyword evidence="7 8" id="KW-0472">Membrane</keyword>
<feature type="transmembrane region" description="Helical" evidence="8">
    <location>
        <begin position="191"/>
        <end position="210"/>
    </location>
</feature>
<gene>
    <name evidence="9" type="ORF">A8990_13126</name>
</gene>
<evidence type="ECO:0000256" key="7">
    <source>
        <dbReference type="ARBA" id="ARBA00023136"/>
    </source>
</evidence>
<evidence type="ECO:0000256" key="4">
    <source>
        <dbReference type="ARBA" id="ARBA00022544"/>
    </source>
</evidence>
<dbReference type="Proteomes" id="UP000256304">
    <property type="component" value="Unassembled WGS sequence"/>
</dbReference>
<dbReference type="PANTHER" id="PTHR34975:SF2">
    <property type="entry name" value="SPORE GERMINATION PROTEIN A2"/>
    <property type="match status" value="1"/>
</dbReference>
<dbReference type="RefSeq" id="WP_181909709.1">
    <property type="nucleotide sequence ID" value="NZ_QTTN01000031.1"/>
</dbReference>
<protein>
    <submittedName>
        <fullName evidence="9">Spore germination protein (Amino acid permease)</fullName>
    </submittedName>
</protein>
<comment type="similarity">
    <text evidence="2">Belongs to the amino acid-polyamine-organocation (APC) superfamily. Spore germination protein (SGP) (TC 2.A.3.9) family.</text>
</comment>
<feature type="transmembrane region" description="Helical" evidence="8">
    <location>
        <begin position="111"/>
        <end position="135"/>
    </location>
</feature>
<dbReference type="Pfam" id="PF03845">
    <property type="entry name" value="Spore_permease"/>
    <property type="match status" value="1"/>
</dbReference>
<reference evidence="9 10" key="1">
    <citation type="submission" date="2018-08" db="EMBL/GenBank/DDBJ databases">
        <title>Genomic Encyclopedia of Type Strains, Phase III (KMG-III): the genomes of soil and plant-associated and newly described type strains.</title>
        <authorList>
            <person name="Whitman W."/>
        </authorList>
    </citation>
    <scope>NUCLEOTIDE SEQUENCE [LARGE SCALE GENOMIC DNA]</scope>
    <source>
        <strain evidence="9 10">CGMCC 1.10966</strain>
    </source>
</reference>
<keyword evidence="4" id="KW-0309">Germination</keyword>
<keyword evidence="6 8" id="KW-1133">Transmembrane helix</keyword>
<dbReference type="PANTHER" id="PTHR34975">
    <property type="entry name" value="SPORE GERMINATION PROTEIN A2"/>
    <property type="match status" value="1"/>
</dbReference>
<evidence type="ECO:0000256" key="3">
    <source>
        <dbReference type="ARBA" id="ARBA00022448"/>
    </source>
</evidence>
<dbReference type="InterPro" id="IPR004761">
    <property type="entry name" value="Spore_GerAB"/>
</dbReference>
<evidence type="ECO:0000256" key="5">
    <source>
        <dbReference type="ARBA" id="ARBA00022692"/>
    </source>
</evidence>
<dbReference type="GO" id="GO:0009847">
    <property type="term" value="P:spore germination"/>
    <property type="evidence" value="ECO:0007669"/>
    <property type="project" value="InterPro"/>
</dbReference>
<evidence type="ECO:0000256" key="2">
    <source>
        <dbReference type="ARBA" id="ARBA00007998"/>
    </source>
</evidence>
<keyword evidence="3" id="KW-0813">Transport</keyword>
<sequence>MKAGDHLKERLHPFQLSILLYSIQNGLVVYTLPRVTAQYFGTNGWLSIIFIFILVNINILLIATIYKLGKGRSIFEIIEATIPKWVMIPIYLFIICVWIGLASMIMREYIFIMKIFFYPALPAVYFVIFFTLLGFQLLTGGIHHITKAFVVLICFVMPMLALLLYLISEFEFDRFTSFYFKGGTDYFEGSLRVYSAYLGIEVSMLLFPVVDKKWTKSLFIGNFFSLFIYLIVTFMCFGFFSFDQVLNDLYPIMTLFEYTEVSFLSRAENLCFCVFAFKILATTVIYYWGAQKTLENIAGKVKPGLWIILILATGFVLALIPGSVAHVEKWSNWLSNCAILIAWALPIFVLGVLFIQMLRNQMLRETDYAK</sequence>
<comment type="caution">
    <text evidence="9">The sequence shown here is derived from an EMBL/GenBank/DDBJ whole genome shotgun (WGS) entry which is preliminary data.</text>
</comment>
<dbReference type="EMBL" id="QTTN01000031">
    <property type="protein sequence ID" value="REE69707.1"/>
    <property type="molecule type" value="Genomic_DNA"/>
</dbReference>
<evidence type="ECO:0000313" key="9">
    <source>
        <dbReference type="EMBL" id="REE69707.1"/>
    </source>
</evidence>
<organism evidence="9 10">
    <name type="scientific">Paenibacillus taihuensis</name>
    <dbReference type="NCBI Taxonomy" id="1156355"/>
    <lineage>
        <taxon>Bacteria</taxon>
        <taxon>Bacillati</taxon>
        <taxon>Bacillota</taxon>
        <taxon>Bacilli</taxon>
        <taxon>Bacillales</taxon>
        <taxon>Paenibacillaceae</taxon>
        <taxon>Paenibacillus</taxon>
    </lineage>
</organism>
<name>A0A3D9QWD0_9BACL</name>
<feature type="transmembrane region" description="Helical" evidence="8">
    <location>
        <begin position="301"/>
        <end position="321"/>
    </location>
</feature>
<proteinExistence type="inferred from homology"/>
<feature type="transmembrane region" description="Helical" evidence="8">
    <location>
        <begin position="267"/>
        <end position="289"/>
    </location>
</feature>
<evidence type="ECO:0000256" key="8">
    <source>
        <dbReference type="SAM" id="Phobius"/>
    </source>
</evidence>
<evidence type="ECO:0000256" key="1">
    <source>
        <dbReference type="ARBA" id="ARBA00004141"/>
    </source>
</evidence>
<feature type="transmembrane region" description="Helical" evidence="8">
    <location>
        <begin position="86"/>
        <end position="105"/>
    </location>
</feature>
<evidence type="ECO:0000256" key="6">
    <source>
        <dbReference type="ARBA" id="ARBA00022989"/>
    </source>
</evidence>
<dbReference type="GO" id="GO:0016020">
    <property type="term" value="C:membrane"/>
    <property type="evidence" value="ECO:0007669"/>
    <property type="project" value="UniProtKB-SubCell"/>
</dbReference>
<feature type="transmembrane region" description="Helical" evidence="8">
    <location>
        <begin position="333"/>
        <end position="355"/>
    </location>
</feature>
<keyword evidence="10" id="KW-1185">Reference proteome</keyword>
<feature type="transmembrane region" description="Helical" evidence="8">
    <location>
        <begin position="147"/>
        <end position="167"/>
    </location>
</feature>